<name>A0ABQ4DX17_9ACTN</name>
<dbReference type="SUPFAM" id="SSF53448">
    <property type="entry name" value="Nucleotide-diphospho-sugar transferases"/>
    <property type="match status" value="1"/>
</dbReference>
<dbReference type="CDD" id="cd00761">
    <property type="entry name" value="Glyco_tranf_GTA_type"/>
    <property type="match status" value="1"/>
</dbReference>
<evidence type="ECO:0000256" key="4">
    <source>
        <dbReference type="ARBA" id="ARBA00022679"/>
    </source>
</evidence>
<feature type="transmembrane region" description="Helical" evidence="5">
    <location>
        <begin position="284"/>
        <end position="303"/>
    </location>
</feature>
<evidence type="ECO:0000256" key="5">
    <source>
        <dbReference type="SAM" id="Phobius"/>
    </source>
</evidence>
<evidence type="ECO:0000256" key="2">
    <source>
        <dbReference type="ARBA" id="ARBA00006739"/>
    </source>
</evidence>
<evidence type="ECO:0000256" key="1">
    <source>
        <dbReference type="ARBA" id="ARBA00004776"/>
    </source>
</evidence>
<keyword evidence="8" id="KW-1185">Reference proteome</keyword>
<keyword evidence="5" id="KW-0472">Membrane</keyword>
<keyword evidence="3" id="KW-0328">Glycosyltransferase</keyword>
<evidence type="ECO:0000259" key="6">
    <source>
        <dbReference type="Pfam" id="PF00535"/>
    </source>
</evidence>
<dbReference type="InterPro" id="IPR029044">
    <property type="entry name" value="Nucleotide-diphossugar_trans"/>
</dbReference>
<protein>
    <recommendedName>
        <fullName evidence="6">Glycosyltransferase 2-like domain-containing protein</fullName>
    </recommendedName>
</protein>
<organism evidence="7 8">
    <name type="scientific">Plantactinospora endophytica</name>
    <dbReference type="NCBI Taxonomy" id="673535"/>
    <lineage>
        <taxon>Bacteria</taxon>
        <taxon>Bacillati</taxon>
        <taxon>Actinomycetota</taxon>
        <taxon>Actinomycetes</taxon>
        <taxon>Micromonosporales</taxon>
        <taxon>Micromonosporaceae</taxon>
        <taxon>Plantactinospora</taxon>
    </lineage>
</organism>
<evidence type="ECO:0000313" key="7">
    <source>
        <dbReference type="EMBL" id="GIG87009.1"/>
    </source>
</evidence>
<feature type="domain" description="Glycosyltransferase 2-like" evidence="6">
    <location>
        <begin position="16"/>
        <end position="126"/>
    </location>
</feature>
<keyword evidence="5" id="KW-0812">Transmembrane</keyword>
<evidence type="ECO:0000256" key="3">
    <source>
        <dbReference type="ARBA" id="ARBA00022676"/>
    </source>
</evidence>
<accession>A0ABQ4DX17</accession>
<reference evidence="7 8" key="1">
    <citation type="submission" date="2021-01" db="EMBL/GenBank/DDBJ databases">
        <title>Whole genome shotgun sequence of Plantactinospora endophytica NBRC 110450.</title>
        <authorList>
            <person name="Komaki H."/>
            <person name="Tamura T."/>
        </authorList>
    </citation>
    <scope>NUCLEOTIDE SEQUENCE [LARGE SCALE GENOMIC DNA]</scope>
    <source>
        <strain evidence="7 8">NBRC 110450</strain>
    </source>
</reference>
<dbReference type="PANTHER" id="PTHR43179">
    <property type="entry name" value="RHAMNOSYLTRANSFERASE WBBL"/>
    <property type="match status" value="1"/>
</dbReference>
<keyword evidence="5" id="KW-1133">Transmembrane helix</keyword>
<comment type="similarity">
    <text evidence="2">Belongs to the glycosyltransferase 2 family.</text>
</comment>
<dbReference type="Gene3D" id="3.90.550.10">
    <property type="entry name" value="Spore Coat Polysaccharide Biosynthesis Protein SpsA, Chain A"/>
    <property type="match status" value="1"/>
</dbReference>
<sequence>MSPVDNTVGPQLSRVSVIVPNYNKEKTLRACLTAIYAQTSPAAEVIVVDDASTDRSRQIAAEFPCTVLAFPENRGVSAARNAGADRAGGDLLFFVDSDIALAPDALAGAVAELRAHPGCGVLQGIYDLTPLFPDGPVESYKLLFEHFWRRRDVGVTATTMFALTAVPREVFTLVGGFDERLRDAEDVEFGTRLPASYEIRTSDRVVGRHDDVDRLWPYLSEHFRRARTYAGAVVAARWAPAPTPAGPESAQRRAPHRIDLGSVVGLLGSALAVTGLPLAGWSPWLLAVPLAGLAAFLVADRALLGFALRQRGPGFLLFATVMRFLTHLTEFAGLALGLGRALLRRSRTGRVAAMSPESTR</sequence>
<dbReference type="PANTHER" id="PTHR43179:SF12">
    <property type="entry name" value="GALACTOFURANOSYLTRANSFERASE GLFT2"/>
    <property type="match status" value="1"/>
</dbReference>
<evidence type="ECO:0000313" key="8">
    <source>
        <dbReference type="Proteomes" id="UP000646749"/>
    </source>
</evidence>
<proteinExistence type="inferred from homology"/>
<dbReference type="InterPro" id="IPR001173">
    <property type="entry name" value="Glyco_trans_2-like"/>
</dbReference>
<feature type="transmembrane region" description="Helical" evidence="5">
    <location>
        <begin position="260"/>
        <end position="278"/>
    </location>
</feature>
<dbReference type="EMBL" id="BONW01000008">
    <property type="protein sequence ID" value="GIG87009.1"/>
    <property type="molecule type" value="Genomic_DNA"/>
</dbReference>
<dbReference type="Pfam" id="PF00535">
    <property type="entry name" value="Glycos_transf_2"/>
    <property type="match status" value="1"/>
</dbReference>
<keyword evidence="4" id="KW-0808">Transferase</keyword>
<dbReference type="Proteomes" id="UP000646749">
    <property type="component" value="Unassembled WGS sequence"/>
</dbReference>
<gene>
    <name evidence="7" type="ORF">Pen02_19450</name>
</gene>
<feature type="transmembrane region" description="Helical" evidence="5">
    <location>
        <begin position="315"/>
        <end position="338"/>
    </location>
</feature>
<comment type="caution">
    <text evidence="7">The sequence shown here is derived from an EMBL/GenBank/DDBJ whole genome shotgun (WGS) entry which is preliminary data.</text>
</comment>
<comment type="pathway">
    <text evidence="1">Cell wall biogenesis; cell wall polysaccharide biosynthesis.</text>
</comment>